<dbReference type="GO" id="GO:0016020">
    <property type="term" value="C:membrane"/>
    <property type="evidence" value="ECO:0007669"/>
    <property type="project" value="InterPro"/>
</dbReference>
<dbReference type="Proteomes" id="UP000198397">
    <property type="component" value="Unassembled WGS sequence"/>
</dbReference>
<feature type="domain" description="PTS EIIA type-4" evidence="6">
    <location>
        <begin position="1"/>
        <end position="125"/>
    </location>
</feature>
<dbReference type="InterPro" id="IPR039643">
    <property type="entry name" value="DhaM"/>
</dbReference>
<evidence type="ECO:0000256" key="3">
    <source>
        <dbReference type="ARBA" id="ARBA00012095"/>
    </source>
</evidence>
<comment type="subunit">
    <text evidence="5">Homodimer. The dihydroxyacetone kinase complex is composed of a homodimer of DhaM, a homodimer of DhaK and the subunit DhaL.</text>
</comment>
<dbReference type="AlphaFoldDB" id="A0A238W0Z4"/>
<evidence type="ECO:0000259" key="6">
    <source>
        <dbReference type="PROSITE" id="PS51096"/>
    </source>
</evidence>
<organism evidence="7 8">
    <name type="scientific">Halorubrum vacuolatum</name>
    <name type="common">Natronobacterium vacuolatum</name>
    <dbReference type="NCBI Taxonomy" id="63740"/>
    <lineage>
        <taxon>Archaea</taxon>
        <taxon>Methanobacteriati</taxon>
        <taxon>Methanobacteriota</taxon>
        <taxon>Stenosarchaea group</taxon>
        <taxon>Halobacteria</taxon>
        <taxon>Halobacteriales</taxon>
        <taxon>Haloferacaceae</taxon>
        <taxon>Halorubrum</taxon>
    </lineage>
</organism>
<dbReference type="GO" id="GO:0019563">
    <property type="term" value="P:glycerol catabolic process"/>
    <property type="evidence" value="ECO:0007669"/>
    <property type="project" value="InterPro"/>
</dbReference>
<reference evidence="7 8" key="1">
    <citation type="submission" date="2017-06" db="EMBL/GenBank/DDBJ databases">
        <authorList>
            <person name="Kim H.J."/>
            <person name="Triplett B.A."/>
        </authorList>
    </citation>
    <scope>NUCLEOTIDE SEQUENCE [LARGE SCALE GENOMIC DNA]</scope>
    <source>
        <strain evidence="7 8">DSM 8800</strain>
    </source>
</reference>
<comment type="catalytic activity">
    <reaction evidence="1">
        <text>dihydroxyacetone + phosphoenolpyruvate = dihydroxyacetone phosphate + pyruvate</text>
        <dbReference type="Rhea" id="RHEA:18381"/>
        <dbReference type="ChEBI" id="CHEBI:15361"/>
        <dbReference type="ChEBI" id="CHEBI:16016"/>
        <dbReference type="ChEBI" id="CHEBI:57642"/>
        <dbReference type="ChEBI" id="CHEBI:58702"/>
        <dbReference type="EC" id="2.7.1.121"/>
    </reaction>
</comment>
<protein>
    <recommendedName>
        <fullName evidence="3">phosphoenolpyruvate--glycerone phosphotransferase</fullName>
        <ecNumber evidence="3">2.7.1.121</ecNumber>
    </recommendedName>
</protein>
<dbReference type="PROSITE" id="PS51096">
    <property type="entry name" value="PTS_EIIA_TYPE_4"/>
    <property type="match status" value="1"/>
</dbReference>
<dbReference type="Gene3D" id="3.40.50.510">
    <property type="entry name" value="Phosphotransferase system, mannose-type IIA component"/>
    <property type="match status" value="1"/>
</dbReference>
<dbReference type="NCBIfam" id="TIGR02364">
    <property type="entry name" value="dha_pts"/>
    <property type="match status" value="1"/>
</dbReference>
<dbReference type="InterPro" id="IPR036662">
    <property type="entry name" value="PTS_EIIA_man-typ_sf"/>
</dbReference>
<keyword evidence="4" id="KW-0808">Transferase</keyword>
<gene>
    <name evidence="7" type="ORF">SAMN06264855_10520</name>
</gene>
<proteinExistence type="predicted"/>
<dbReference type="PANTHER" id="PTHR38594:SF1">
    <property type="entry name" value="PEP-DEPENDENT DIHYDROXYACETONE KINASE, PHOSPHORYL DONOR SUBUNIT DHAM"/>
    <property type="match status" value="1"/>
</dbReference>
<dbReference type="EMBL" id="FZNQ01000005">
    <property type="protein sequence ID" value="SNR40230.1"/>
    <property type="molecule type" value="Genomic_DNA"/>
</dbReference>
<dbReference type="GO" id="GO:0009401">
    <property type="term" value="P:phosphoenolpyruvate-dependent sugar phosphotransferase system"/>
    <property type="evidence" value="ECO:0007669"/>
    <property type="project" value="InterPro"/>
</dbReference>
<dbReference type="InterPro" id="IPR012844">
    <property type="entry name" value="DhaM_N"/>
</dbReference>
<evidence type="ECO:0000256" key="2">
    <source>
        <dbReference type="ARBA" id="ARBA00002788"/>
    </source>
</evidence>
<evidence type="ECO:0000313" key="8">
    <source>
        <dbReference type="Proteomes" id="UP000198397"/>
    </source>
</evidence>
<dbReference type="RefSeq" id="WP_089384301.1">
    <property type="nucleotide sequence ID" value="NZ_FZNQ01000005.1"/>
</dbReference>
<sequence length="127" mass="12294">MVGLVVVSHSRDAAAGIVEVAAQMAGEDAPIVAAGGGPDGGIGTSAPRIESAIEEADDGDGVAVLVDLGSAVMNAELAIETGDVTARIADAPVLEGAVEAAVAATAPDASLDDVVAIAEGAYDSRKL</sequence>
<dbReference type="SUPFAM" id="SSF53062">
    <property type="entry name" value="PTS system fructose IIA component-like"/>
    <property type="match status" value="1"/>
</dbReference>
<dbReference type="InterPro" id="IPR004701">
    <property type="entry name" value="PTS_EIIA_man-typ"/>
</dbReference>
<keyword evidence="8" id="KW-1185">Reference proteome</keyword>
<dbReference type="EC" id="2.7.1.121" evidence="3"/>
<name>A0A238W0Z4_HALVU</name>
<keyword evidence="7" id="KW-0418">Kinase</keyword>
<dbReference type="Pfam" id="PF03610">
    <property type="entry name" value="EIIA-man"/>
    <property type="match status" value="1"/>
</dbReference>
<evidence type="ECO:0000256" key="5">
    <source>
        <dbReference type="ARBA" id="ARBA00046577"/>
    </source>
</evidence>
<evidence type="ECO:0000313" key="7">
    <source>
        <dbReference type="EMBL" id="SNR40230.1"/>
    </source>
</evidence>
<dbReference type="GO" id="GO:0047324">
    <property type="term" value="F:phosphoenolpyruvate-glycerone phosphotransferase activity"/>
    <property type="evidence" value="ECO:0007669"/>
    <property type="project" value="UniProtKB-EC"/>
</dbReference>
<accession>A0A238W0Z4</accession>
<dbReference type="PANTHER" id="PTHR38594">
    <property type="entry name" value="PEP-DEPENDENT DIHYDROXYACETONE KINASE, PHOSPHORYL DONOR SUBUNIT DHAM"/>
    <property type="match status" value="1"/>
</dbReference>
<comment type="function">
    <text evidence="2">Component of the dihydroxyacetone kinase complex, which is responsible for the phosphoenolpyruvate (PEP)-dependent phosphorylation of dihydroxyacetone. DhaM serves as the phosphoryl donor. Is phosphorylated by phosphoenolpyruvate in an EI- and HPr-dependent reaction, and a phosphorelay system on histidine residues finally leads to phosphoryl transfer to DhaL and dihydroxyacetone.</text>
</comment>
<evidence type="ECO:0000256" key="4">
    <source>
        <dbReference type="ARBA" id="ARBA00022679"/>
    </source>
</evidence>
<evidence type="ECO:0000256" key="1">
    <source>
        <dbReference type="ARBA" id="ARBA00001113"/>
    </source>
</evidence>